<gene>
    <name evidence="2" type="ORF">C448_01052</name>
</gene>
<keyword evidence="1" id="KW-1133">Transmembrane helix</keyword>
<feature type="transmembrane region" description="Helical" evidence="1">
    <location>
        <begin position="35"/>
        <end position="56"/>
    </location>
</feature>
<evidence type="ECO:0008006" key="4">
    <source>
        <dbReference type="Google" id="ProtNLM"/>
    </source>
</evidence>
<name>M0N0I2_HALMO</name>
<organism evidence="2 3">
    <name type="scientific">Halococcus morrhuae DSM 1307</name>
    <dbReference type="NCBI Taxonomy" id="931277"/>
    <lineage>
        <taxon>Archaea</taxon>
        <taxon>Methanobacteriati</taxon>
        <taxon>Methanobacteriota</taxon>
        <taxon>Stenosarchaea group</taxon>
        <taxon>Halobacteria</taxon>
        <taxon>Halobacteriales</taxon>
        <taxon>Halococcaceae</taxon>
        <taxon>Halococcus</taxon>
    </lineage>
</organism>
<feature type="transmembrane region" description="Helical" evidence="1">
    <location>
        <begin position="68"/>
        <end position="86"/>
    </location>
</feature>
<dbReference type="PANTHER" id="PTHR36974:SF1">
    <property type="entry name" value="DOXX FAMILY MEMBRANE PROTEIN"/>
    <property type="match status" value="1"/>
</dbReference>
<feature type="transmembrane region" description="Helical" evidence="1">
    <location>
        <begin position="131"/>
        <end position="150"/>
    </location>
</feature>
<accession>M0N0I2</accession>
<dbReference type="PATRIC" id="fig|931277.6.peg.208"/>
<proteinExistence type="predicted"/>
<evidence type="ECO:0000313" key="2">
    <source>
        <dbReference type="EMBL" id="EMA51386.1"/>
    </source>
</evidence>
<keyword evidence="1" id="KW-0812">Transmembrane</keyword>
<keyword evidence="1" id="KW-0472">Membrane</keyword>
<reference evidence="2 3" key="1">
    <citation type="journal article" date="2014" name="PLoS Genet.">
        <title>Phylogenetically driven sequencing of extremely halophilic archaea reveals strategies for static and dynamic osmo-response.</title>
        <authorList>
            <person name="Becker E.A."/>
            <person name="Seitzer P.M."/>
            <person name="Tritt A."/>
            <person name="Larsen D."/>
            <person name="Krusor M."/>
            <person name="Yao A.I."/>
            <person name="Wu D."/>
            <person name="Madern D."/>
            <person name="Eisen J.A."/>
            <person name="Darling A.E."/>
            <person name="Facciotti M.T."/>
        </authorList>
    </citation>
    <scope>NUCLEOTIDE SEQUENCE [LARGE SCALE GENOMIC DNA]</scope>
    <source>
        <strain evidence="2 3">DSM 1307</strain>
    </source>
</reference>
<dbReference type="eggNOG" id="arCOG08977">
    <property type="taxonomic scope" value="Archaea"/>
</dbReference>
<sequence>MSIEEGYCFRRALPTTGVSTATDDGPNGRKRPLRYVMGLLYIGAGVLHFVAPKVYARVVPPRFPKPVALVYLSGIAEIGLGSGVLIQRTRRRSAWGIIALLVAVFPANVHMATSDVATDAMPDRIEGIARAALWIRLPLQGVLMLWAWWYTRSTSETSE</sequence>
<dbReference type="PANTHER" id="PTHR36974">
    <property type="entry name" value="MEMBRANE PROTEIN-RELATED"/>
    <property type="match status" value="1"/>
</dbReference>
<dbReference type="EMBL" id="AOMC01000015">
    <property type="protein sequence ID" value="EMA51386.1"/>
    <property type="molecule type" value="Genomic_DNA"/>
</dbReference>
<evidence type="ECO:0000256" key="1">
    <source>
        <dbReference type="SAM" id="Phobius"/>
    </source>
</evidence>
<keyword evidence="3" id="KW-1185">Reference proteome</keyword>
<feature type="transmembrane region" description="Helical" evidence="1">
    <location>
        <begin position="93"/>
        <end position="111"/>
    </location>
</feature>
<protein>
    <recommendedName>
        <fullName evidence="4">Fjo21</fullName>
    </recommendedName>
</protein>
<dbReference type="Proteomes" id="UP000011568">
    <property type="component" value="Unassembled WGS sequence"/>
</dbReference>
<dbReference type="STRING" id="931277.C448_01052"/>
<comment type="caution">
    <text evidence="2">The sequence shown here is derived from an EMBL/GenBank/DDBJ whole genome shotgun (WGS) entry which is preliminary data.</text>
</comment>
<dbReference type="AlphaFoldDB" id="M0N0I2"/>
<evidence type="ECO:0000313" key="3">
    <source>
        <dbReference type="Proteomes" id="UP000011568"/>
    </source>
</evidence>